<dbReference type="CDD" id="cd10918">
    <property type="entry name" value="CE4_NodB_like_5s_6s"/>
    <property type="match status" value="1"/>
</dbReference>
<dbReference type="InterPro" id="IPR051398">
    <property type="entry name" value="Polysacch_Deacetylase"/>
</dbReference>
<accession>A0AA41Z1Y1</accession>
<dbReference type="GO" id="GO:0005975">
    <property type="term" value="P:carbohydrate metabolic process"/>
    <property type="evidence" value="ECO:0007669"/>
    <property type="project" value="InterPro"/>
</dbReference>
<evidence type="ECO:0000256" key="1">
    <source>
        <dbReference type="ARBA" id="ARBA00003236"/>
    </source>
</evidence>
<sequence length="299" mass="32605">MVSRLRIELKHGLKLLLGAAGLLFRPHTPGLRVLFYHRVNAYPRERLGPISREISVTPAAFEQQLRHLASDGWRGISLSEYSAMQTGRVPLDPKAVLITFDDGYEDNLTYAAPLLARYGFPATVFVIAGFLGKTSGAVWPHGDPPEFGRFLDLVGLQSLPANGVQIGSHTLTHPRLTEIDDRARDHELVVARAQLETALAGPVTAFAYPEGDVDAAVERAVTAAGYDLAFTTVPGMNTRATRRTALRRTEVSASDGPLVFRLKLAGALDWLAFKESALFRNIVGSVNRRLLAYARPAGP</sequence>
<evidence type="ECO:0000313" key="8">
    <source>
        <dbReference type="EMBL" id="MCW6511340.1"/>
    </source>
</evidence>
<dbReference type="InterPro" id="IPR011330">
    <property type="entry name" value="Glyco_hydro/deAcase_b/a-brl"/>
</dbReference>
<dbReference type="Proteomes" id="UP001165667">
    <property type="component" value="Unassembled WGS sequence"/>
</dbReference>
<dbReference type="SUPFAM" id="SSF88713">
    <property type="entry name" value="Glycoside hydrolase/deacetylase"/>
    <property type="match status" value="1"/>
</dbReference>
<keyword evidence="5" id="KW-0732">Signal</keyword>
<evidence type="ECO:0000256" key="6">
    <source>
        <dbReference type="ARBA" id="ARBA00032976"/>
    </source>
</evidence>
<comment type="subcellular location">
    <subcellularLocation>
        <location evidence="2">Secreted</location>
    </subcellularLocation>
</comment>
<evidence type="ECO:0000259" key="7">
    <source>
        <dbReference type="PROSITE" id="PS51677"/>
    </source>
</evidence>
<evidence type="ECO:0000256" key="3">
    <source>
        <dbReference type="ARBA" id="ARBA00010973"/>
    </source>
</evidence>
<comment type="function">
    <text evidence="1">Is involved in generating a small heat-stable compound (Nod), an acylated oligomer of N-acetylglucosamine, that stimulates mitosis in various plant protoplasts.</text>
</comment>
<reference evidence="8" key="1">
    <citation type="submission" date="2022-05" db="EMBL/GenBank/DDBJ databases">
        <authorList>
            <person name="Pankratov T."/>
        </authorList>
    </citation>
    <scope>NUCLEOTIDE SEQUENCE</scope>
    <source>
        <strain evidence="8">BP6-180914</strain>
    </source>
</reference>
<dbReference type="EMBL" id="JAMOIM010000024">
    <property type="protein sequence ID" value="MCW6511340.1"/>
    <property type="molecule type" value="Genomic_DNA"/>
</dbReference>
<evidence type="ECO:0000256" key="4">
    <source>
        <dbReference type="ARBA" id="ARBA00020071"/>
    </source>
</evidence>
<protein>
    <recommendedName>
        <fullName evidence="4">Chitooligosaccharide deacetylase</fullName>
    </recommendedName>
    <alternativeName>
        <fullName evidence="6">Nodulation protein B</fullName>
    </alternativeName>
</protein>
<evidence type="ECO:0000256" key="5">
    <source>
        <dbReference type="ARBA" id="ARBA00022729"/>
    </source>
</evidence>
<dbReference type="GO" id="GO:0005576">
    <property type="term" value="C:extracellular region"/>
    <property type="evidence" value="ECO:0007669"/>
    <property type="project" value="UniProtKB-SubCell"/>
</dbReference>
<gene>
    <name evidence="8" type="ORF">M8523_25490</name>
</gene>
<dbReference type="Pfam" id="PF01522">
    <property type="entry name" value="Polysacc_deac_1"/>
    <property type="match status" value="1"/>
</dbReference>
<feature type="domain" description="NodB homology" evidence="7">
    <location>
        <begin position="94"/>
        <end position="299"/>
    </location>
</feature>
<comment type="similarity">
    <text evidence="3">Belongs to the polysaccharide deacetylase family.</text>
</comment>
<evidence type="ECO:0000256" key="2">
    <source>
        <dbReference type="ARBA" id="ARBA00004613"/>
    </source>
</evidence>
<dbReference type="PANTHER" id="PTHR34216:SF3">
    <property type="entry name" value="POLY-BETA-1,6-N-ACETYL-D-GLUCOSAMINE N-DEACETYLASE"/>
    <property type="match status" value="1"/>
</dbReference>
<name>A0AA41Z1Y1_9HYPH</name>
<dbReference type="Gene3D" id="3.20.20.370">
    <property type="entry name" value="Glycoside hydrolase/deacetylase"/>
    <property type="match status" value="1"/>
</dbReference>
<dbReference type="PROSITE" id="PS51677">
    <property type="entry name" value="NODB"/>
    <property type="match status" value="1"/>
</dbReference>
<dbReference type="RefSeq" id="WP_282587716.1">
    <property type="nucleotide sequence ID" value="NZ_JAMOIM010000024.1"/>
</dbReference>
<keyword evidence="9" id="KW-1185">Reference proteome</keyword>
<dbReference type="AlphaFoldDB" id="A0AA41Z1Y1"/>
<organism evidence="8 9">
    <name type="scientific">Lichenifustis flavocetrariae</name>
    <dbReference type="NCBI Taxonomy" id="2949735"/>
    <lineage>
        <taxon>Bacteria</taxon>
        <taxon>Pseudomonadati</taxon>
        <taxon>Pseudomonadota</taxon>
        <taxon>Alphaproteobacteria</taxon>
        <taxon>Hyphomicrobiales</taxon>
        <taxon>Lichenihabitantaceae</taxon>
        <taxon>Lichenifustis</taxon>
    </lineage>
</organism>
<proteinExistence type="inferred from homology"/>
<dbReference type="InterPro" id="IPR002509">
    <property type="entry name" value="NODB_dom"/>
</dbReference>
<dbReference type="PANTHER" id="PTHR34216">
    <property type="match status" value="1"/>
</dbReference>
<evidence type="ECO:0000313" key="9">
    <source>
        <dbReference type="Proteomes" id="UP001165667"/>
    </source>
</evidence>
<dbReference type="GO" id="GO:0016810">
    <property type="term" value="F:hydrolase activity, acting on carbon-nitrogen (but not peptide) bonds"/>
    <property type="evidence" value="ECO:0007669"/>
    <property type="project" value="InterPro"/>
</dbReference>
<comment type="caution">
    <text evidence="8">The sequence shown here is derived from an EMBL/GenBank/DDBJ whole genome shotgun (WGS) entry which is preliminary data.</text>
</comment>